<dbReference type="PANTHER" id="PTHR11306">
    <property type="entry name" value="NIEMANN PICK TYPE C2 PROTEIN NPC2-RELATED"/>
    <property type="match status" value="1"/>
</dbReference>
<dbReference type="AlphaFoldDB" id="A0A9J6BRG7"/>
<feature type="chain" id="PRO_5039930542" description="MD-2-related lipid-recognition domain-containing protein" evidence="4">
    <location>
        <begin position="20"/>
        <end position="150"/>
    </location>
</feature>
<dbReference type="OrthoDB" id="6489092at2759"/>
<dbReference type="SUPFAM" id="SSF81296">
    <property type="entry name" value="E set domains"/>
    <property type="match status" value="1"/>
</dbReference>
<comment type="similarity">
    <text evidence="2">Belongs to the NPC2 family.</text>
</comment>
<evidence type="ECO:0000313" key="6">
    <source>
        <dbReference type="EMBL" id="KAG5671966.1"/>
    </source>
</evidence>
<sequence length="150" mass="16609">MKFVIFFLILTTLVTLSLAIDVKKCSSSNSPKSVSIKGCEKSPCRVKKGSVLSAEIFFTTRDSTSTLQPKLSVKMFGIRIPLKVPSDQQNACQHLKNSKCPLIANQEVTYSVELPILSSYPSIKTEIEVNLVGDNQKSLMCFKIDGQIYN</sequence>
<reference evidence="6" key="1">
    <citation type="submission" date="2021-03" db="EMBL/GenBank/DDBJ databases">
        <title>Chromosome level genome of the anhydrobiotic midge Polypedilum vanderplanki.</title>
        <authorList>
            <person name="Yoshida Y."/>
            <person name="Kikawada T."/>
            <person name="Gusev O."/>
        </authorList>
    </citation>
    <scope>NUCLEOTIDE SEQUENCE</scope>
    <source>
        <strain evidence="6">NIAS01</strain>
        <tissue evidence="6">Whole body or cell culture</tissue>
    </source>
</reference>
<organism evidence="6 7">
    <name type="scientific">Polypedilum vanderplanki</name>
    <name type="common">Sleeping chironomid midge</name>
    <dbReference type="NCBI Taxonomy" id="319348"/>
    <lineage>
        <taxon>Eukaryota</taxon>
        <taxon>Metazoa</taxon>
        <taxon>Ecdysozoa</taxon>
        <taxon>Arthropoda</taxon>
        <taxon>Hexapoda</taxon>
        <taxon>Insecta</taxon>
        <taxon>Pterygota</taxon>
        <taxon>Neoptera</taxon>
        <taxon>Endopterygota</taxon>
        <taxon>Diptera</taxon>
        <taxon>Nematocera</taxon>
        <taxon>Chironomoidea</taxon>
        <taxon>Chironomidae</taxon>
        <taxon>Chironominae</taxon>
        <taxon>Polypedilum</taxon>
        <taxon>Polypedilum</taxon>
    </lineage>
</organism>
<dbReference type="GO" id="GO:0032934">
    <property type="term" value="F:sterol binding"/>
    <property type="evidence" value="ECO:0007669"/>
    <property type="project" value="InterPro"/>
</dbReference>
<dbReference type="InterPro" id="IPR014756">
    <property type="entry name" value="Ig_E-set"/>
</dbReference>
<dbReference type="GO" id="GO:0005576">
    <property type="term" value="C:extracellular region"/>
    <property type="evidence" value="ECO:0007669"/>
    <property type="project" value="UniProtKB-SubCell"/>
</dbReference>
<feature type="signal peptide" evidence="4">
    <location>
        <begin position="1"/>
        <end position="19"/>
    </location>
</feature>
<dbReference type="InterPro" id="IPR003172">
    <property type="entry name" value="ML_dom"/>
</dbReference>
<evidence type="ECO:0000313" key="7">
    <source>
        <dbReference type="Proteomes" id="UP001107558"/>
    </source>
</evidence>
<accession>A0A9J6BRG7</accession>
<dbReference type="EMBL" id="JADBJN010000003">
    <property type="protein sequence ID" value="KAG5671966.1"/>
    <property type="molecule type" value="Genomic_DNA"/>
</dbReference>
<dbReference type="SMART" id="SM00737">
    <property type="entry name" value="ML"/>
    <property type="match status" value="1"/>
</dbReference>
<dbReference type="FunFam" id="2.60.40.770:FF:000001">
    <property type="entry name" value="NPC intracellular cholesterol transporter 2"/>
    <property type="match status" value="1"/>
</dbReference>
<protein>
    <recommendedName>
        <fullName evidence="5">MD-2-related lipid-recognition domain-containing protein</fullName>
    </recommendedName>
</protein>
<dbReference type="InterPro" id="IPR039670">
    <property type="entry name" value="NPC2-like"/>
</dbReference>
<evidence type="ECO:0000256" key="1">
    <source>
        <dbReference type="ARBA" id="ARBA00004613"/>
    </source>
</evidence>
<dbReference type="Pfam" id="PF02221">
    <property type="entry name" value="E1_DerP2_DerF2"/>
    <property type="match status" value="1"/>
</dbReference>
<comment type="subcellular location">
    <subcellularLocation>
        <location evidence="1">Secreted</location>
    </subcellularLocation>
</comment>
<name>A0A9J6BRG7_POLVA</name>
<evidence type="ECO:0000256" key="2">
    <source>
        <dbReference type="ARBA" id="ARBA00006370"/>
    </source>
</evidence>
<keyword evidence="3" id="KW-0964">Secreted</keyword>
<evidence type="ECO:0000256" key="4">
    <source>
        <dbReference type="SAM" id="SignalP"/>
    </source>
</evidence>
<proteinExistence type="inferred from homology"/>
<feature type="domain" description="MD-2-related lipid-recognition" evidence="5">
    <location>
        <begin position="22"/>
        <end position="146"/>
    </location>
</feature>
<keyword evidence="4" id="KW-0732">Signal</keyword>
<evidence type="ECO:0000259" key="5">
    <source>
        <dbReference type="SMART" id="SM00737"/>
    </source>
</evidence>
<dbReference type="PANTHER" id="PTHR11306:SF36">
    <property type="entry name" value="NIEMANN-PICK TYPE C-2C-RELATED"/>
    <property type="match status" value="1"/>
</dbReference>
<evidence type="ECO:0000256" key="3">
    <source>
        <dbReference type="ARBA" id="ARBA00022525"/>
    </source>
</evidence>
<dbReference type="Gene3D" id="2.60.40.770">
    <property type="match status" value="1"/>
</dbReference>
<keyword evidence="7" id="KW-1185">Reference proteome</keyword>
<comment type="caution">
    <text evidence="6">The sequence shown here is derived from an EMBL/GenBank/DDBJ whole genome shotgun (WGS) entry which is preliminary data.</text>
</comment>
<gene>
    <name evidence="6" type="ORF">PVAND_002131</name>
</gene>
<dbReference type="Proteomes" id="UP001107558">
    <property type="component" value="Chromosome 3"/>
</dbReference>
<dbReference type="GO" id="GO:0015918">
    <property type="term" value="P:sterol transport"/>
    <property type="evidence" value="ECO:0007669"/>
    <property type="project" value="InterPro"/>
</dbReference>